<name>A0A9D9N9H4_9BACT</name>
<organism evidence="2 3">
    <name type="scientific">Candidatus Merdivivens pullistercoris</name>
    <dbReference type="NCBI Taxonomy" id="2840873"/>
    <lineage>
        <taxon>Bacteria</taxon>
        <taxon>Pseudomonadati</taxon>
        <taxon>Bacteroidota</taxon>
        <taxon>Bacteroidia</taxon>
        <taxon>Bacteroidales</taxon>
        <taxon>Muribaculaceae</taxon>
        <taxon>Muribaculaceae incertae sedis</taxon>
        <taxon>Candidatus Merdivivens</taxon>
    </lineage>
</organism>
<dbReference type="InterPro" id="IPR029058">
    <property type="entry name" value="AB_hydrolase_fold"/>
</dbReference>
<protein>
    <submittedName>
        <fullName evidence="2">DUF3089 domain-containing protein</fullName>
    </submittedName>
</protein>
<keyword evidence="1" id="KW-0732">Signal</keyword>
<proteinExistence type="predicted"/>
<dbReference type="EMBL" id="JADIME010000037">
    <property type="protein sequence ID" value="MBO8465079.1"/>
    <property type="molecule type" value="Genomic_DNA"/>
</dbReference>
<feature type="chain" id="PRO_5038694960" evidence="1">
    <location>
        <begin position="26"/>
        <end position="349"/>
    </location>
</feature>
<evidence type="ECO:0000256" key="1">
    <source>
        <dbReference type="SAM" id="SignalP"/>
    </source>
</evidence>
<dbReference type="AlphaFoldDB" id="A0A9D9N9H4"/>
<dbReference type="Pfam" id="PF11288">
    <property type="entry name" value="DUF3089"/>
    <property type="match status" value="1"/>
</dbReference>
<dbReference type="Gene3D" id="3.40.50.1820">
    <property type="entry name" value="alpha/beta hydrolase"/>
    <property type="match status" value="1"/>
</dbReference>
<gene>
    <name evidence="2" type="ORF">IAB93_03675</name>
</gene>
<dbReference type="SUPFAM" id="SSF53474">
    <property type="entry name" value="alpha/beta-Hydrolases"/>
    <property type="match status" value="1"/>
</dbReference>
<reference evidence="2" key="1">
    <citation type="submission" date="2020-10" db="EMBL/GenBank/DDBJ databases">
        <authorList>
            <person name="Gilroy R."/>
        </authorList>
    </citation>
    <scope>NUCLEOTIDE SEQUENCE</scope>
    <source>
        <strain evidence="2">10037</strain>
    </source>
</reference>
<comment type="caution">
    <text evidence="2">The sequence shown here is derived from an EMBL/GenBank/DDBJ whole genome shotgun (WGS) entry which is preliminary data.</text>
</comment>
<dbReference type="InterPro" id="IPR021440">
    <property type="entry name" value="DUF3089"/>
</dbReference>
<evidence type="ECO:0000313" key="3">
    <source>
        <dbReference type="Proteomes" id="UP000823597"/>
    </source>
</evidence>
<dbReference type="Proteomes" id="UP000823597">
    <property type="component" value="Unassembled WGS sequence"/>
</dbReference>
<evidence type="ECO:0000313" key="2">
    <source>
        <dbReference type="EMBL" id="MBO8465079.1"/>
    </source>
</evidence>
<reference evidence="2" key="2">
    <citation type="journal article" date="2021" name="PeerJ">
        <title>Extensive microbial diversity within the chicken gut microbiome revealed by metagenomics and culture.</title>
        <authorList>
            <person name="Gilroy R."/>
            <person name="Ravi A."/>
            <person name="Getino M."/>
            <person name="Pursley I."/>
            <person name="Horton D.L."/>
            <person name="Alikhan N.F."/>
            <person name="Baker D."/>
            <person name="Gharbi K."/>
            <person name="Hall N."/>
            <person name="Watson M."/>
            <person name="Adriaenssens E.M."/>
            <person name="Foster-Nyarko E."/>
            <person name="Jarju S."/>
            <person name="Secka A."/>
            <person name="Antonio M."/>
            <person name="Oren A."/>
            <person name="Chaudhuri R.R."/>
            <person name="La Ragione R."/>
            <person name="Hildebrand F."/>
            <person name="Pallen M.J."/>
        </authorList>
    </citation>
    <scope>NUCLEOTIDE SEQUENCE</scope>
    <source>
        <strain evidence="2">10037</strain>
    </source>
</reference>
<accession>A0A9D9N9H4</accession>
<feature type="signal peptide" evidence="1">
    <location>
        <begin position="1"/>
        <end position="25"/>
    </location>
</feature>
<sequence length="349" mass="39251">MRNTKILLLRIISAFFLITCMSACKDGDIKNKDIIGYLPSKPDYTEEDSWFSAPAYGEGEAIANVFYIAPTCIWDWEDSTGGLCHFMDISNEGQRKLVTDNSLFLASMLLGKDCDFYAPFYRQLTMDTWMEDEKTISERFSYAMDDIYDAFEYFIVNINGDRPFVIAGHSQGAKCVIELLKNSFDSRTYGKLVAAYVFGYPISQEEADGYPFLKPAQGSSDTGVTIAFNSISKPEATSAMFEGNAVCINPLNWKTDSTYAPASMNAGSVFFNSDRTSDTLFNQVGAKLDEQLKSLIIDGLNDDDYFVESVSSIFPKGNYHIQELNLYFLNVQDNLRQRVQGSVSLQYLF</sequence>